<accession>A0A3A3G8U6</accession>
<keyword evidence="6" id="KW-0807">Transducer</keyword>
<evidence type="ECO:0000256" key="4">
    <source>
        <dbReference type="ARBA" id="ARBA00022989"/>
    </source>
</evidence>
<dbReference type="InterPro" id="IPR003122">
    <property type="entry name" value="Tar_rcpt_lig-bd"/>
</dbReference>
<feature type="domain" description="Chemotaxis methyl-accepting receptor Tar-related ligand-binding" evidence="8">
    <location>
        <begin position="43"/>
        <end position="100"/>
    </location>
</feature>
<dbReference type="GO" id="GO:0006935">
    <property type="term" value="P:chemotaxis"/>
    <property type="evidence" value="ECO:0007669"/>
    <property type="project" value="InterPro"/>
</dbReference>
<dbReference type="GO" id="GO:0007165">
    <property type="term" value="P:signal transduction"/>
    <property type="evidence" value="ECO:0007669"/>
    <property type="project" value="UniProtKB-KW"/>
</dbReference>
<protein>
    <recommendedName>
        <fullName evidence="8">Chemotaxis methyl-accepting receptor Tar-related ligand-binding domain-containing protein</fullName>
    </recommendedName>
</protein>
<keyword evidence="3 7" id="KW-0812">Transmembrane</keyword>
<evidence type="ECO:0000256" key="7">
    <source>
        <dbReference type="SAM" id="Phobius"/>
    </source>
</evidence>
<comment type="caution">
    <text evidence="9">The sequence shown here is derived from an EMBL/GenBank/DDBJ whole genome shotgun (WGS) entry which is preliminary data.</text>
</comment>
<dbReference type="AlphaFoldDB" id="A0A3A3G8U6"/>
<reference evidence="10" key="1">
    <citation type="submission" date="2018-09" db="EMBL/GenBank/DDBJ databases">
        <authorList>
            <person name="Zhu H."/>
        </authorList>
    </citation>
    <scope>NUCLEOTIDE SEQUENCE [LARGE SCALE GENOMIC DNA]</scope>
    <source>
        <strain evidence="10">K1S02-23</strain>
    </source>
</reference>
<organism evidence="9 10">
    <name type="scientific">Noviherbaspirillum sedimenti</name>
    <dbReference type="NCBI Taxonomy" id="2320865"/>
    <lineage>
        <taxon>Bacteria</taxon>
        <taxon>Pseudomonadati</taxon>
        <taxon>Pseudomonadota</taxon>
        <taxon>Betaproteobacteria</taxon>
        <taxon>Burkholderiales</taxon>
        <taxon>Oxalobacteraceae</taxon>
        <taxon>Noviherbaspirillum</taxon>
    </lineage>
</organism>
<evidence type="ECO:0000259" key="8">
    <source>
        <dbReference type="Pfam" id="PF02203"/>
    </source>
</evidence>
<dbReference type="EMBL" id="QYUQ01000002">
    <property type="protein sequence ID" value="RJG02992.1"/>
    <property type="molecule type" value="Genomic_DNA"/>
</dbReference>
<evidence type="ECO:0000256" key="3">
    <source>
        <dbReference type="ARBA" id="ARBA00022692"/>
    </source>
</evidence>
<evidence type="ECO:0000256" key="6">
    <source>
        <dbReference type="ARBA" id="ARBA00023224"/>
    </source>
</evidence>
<keyword evidence="5 7" id="KW-0472">Membrane</keyword>
<evidence type="ECO:0000313" key="10">
    <source>
        <dbReference type="Proteomes" id="UP000266327"/>
    </source>
</evidence>
<dbReference type="Proteomes" id="UP000266327">
    <property type="component" value="Unassembled WGS sequence"/>
</dbReference>
<feature type="transmembrane region" description="Helical" evidence="7">
    <location>
        <begin position="45"/>
        <end position="66"/>
    </location>
</feature>
<sequence>MQRARRGLADERNRAKRKLTISGREKHEADFEELKCWKVFLSRQGLICLISFLAALMVFIGSVANYRLSNTNDSVQTIYDEGLVASLQLDQLMRLINRNQLIATDILHGTGNFTDGRSDAAERGAGGRGCGGCAEHAGSSRRIISSSQRFQA</sequence>
<gene>
    <name evidence="9" type="ORF">D3878_16545</name>
</gene>
<keyword evidence="4 7" id="KW-1133">Transmembrane helix</keyword>
<keyword evidence="10" id="KW-1185">Reference proteome</keyword>
<evidence type="ECO:0000256" key="1">
    <source>
        <dbReference type="ARBA" id="ARBA00004236"/>
    </source>
</evidence>
<dbReference type="Pfam" id="PF02203">
    <property type="entry name" value="TarH"/>
    <property type="match status" value="1"/>
</dbReference>
<name>A0A3A3G8U6_9BURK</name>
<comment type="subcellular location">
    <subcellularLocation>
        <location evidence="1">Cell membrane</location>
    </subcellularLocation>
</comment>
<evidence type="ECO:0000313" key="9">
    <source>
        <dbReference type="EMBL" id="RJG02992.1"/>
    </source>
</evidence>
<dbReference type="GO" id="GO:0005886">
    <property type="term" value="C:plasma membrane"/>
    <property type="evidence" value="ECO:0007669"/>
    <property type="project" value="UniProtKB-SubCell"/>
</dbReference>
<proteinExistence type="predicted"/>
<evidence type="ECO:0000256" key="2">
    <source>
        <dbReference type="ARBA" id="ARBA00022475"/>
    </source>
</evidence>
<keyword evidence="2" id="KW-1003">Cell membrane</keyword>
<evidence type="ECO:0000256" key="5">
    <source>
        <dbReference type="ARBA" id="ARBA00023136"/>
    </source>
</evidence>